<organism evidence="4 5">
    <name type="scientific">Scleroderma citrinum Foug A</name>
    <dbReference type="NCBI Taxonomy" id="1036808"/>
    <lineage>
        <taxon>Eukaryota</taxon>
        <taxon>Fungi</taxon>
        <taxon>Dikarya</taxon>
        <taxon>Basidiomycota</taxon>
        <taxon>Agaricomycotina</taxon>
        <taxon>Agaricomycetes</taxon>
        <taxon>Agaricomycetidae</taxon>
        <taxon>Boletales</taxon>
        <taxon>Sclerodermatineae</taxon>
        <taxon>Sclerodermataceae</taxon>
        <taxon>Scleroderma</taxon>
    </lineage>
</organism>
<keyword evidence="5" id="KW-1185">Reference proteome</keyword>
<dbReference type="Pfam" id="PF00102">
    <property type="entry name" value="Y_phosphatase"/>
    <property type="match status" value="2"/>
</dbReference>
<evidence type="ECO:0008006" key="6">
    <source>
        <dbReference type="Google" id="ProtNLM"/>
    </source>
</evidence>
<dbReference type="Gene3D" id="3.90.190.10">
    <property type="entry name" value="Protein tyrosine phosphatase superfamily"/>
    <property type="match status" value="1"/>
</dbReference>
<feature type="domain" description="Tyrosine specific protein phosphatases" evidence="3">
    <location>
        <begin position="279"/>
        <end position="385"/>
    </location>
</feature>
<evidence type="ECO:0000313" key="4">
    <source>
        <dbReference type="EMBL" id="KIM70052.1"/>
    </source>
</evidence>
<accession>A0A0C3AYJ0</accession>
<dbReference type="PROSITE" id="PS00383">
    <property type="entry name" value="TYR_PHOSPHATASE_1"/>
    <property type="match status" value="1"/>
</dbReference>
<dbReference type="SMART" id="SM00194">
    <property type="entry name" value="PTPc"/>
    <property type="match status" value="1"/>
</dbReference>
<dbReference type="FunCoup" id="A0A0C3AYJ0">
    <property type="interactions" value="538"/>
</dbReference>
<dbReference type="PRINTS" id="PR00700">
    <property type="entry name" value="PRTYPHPHTASE"/>
</dbReference>
<dbReference type="PANTHER" id="PTHR19134:SF449">
    <property type="entry name" value="TYROSINE-PROTEIN PHOSPHATASE 1"/>
    <property type="match status" value="1"/>
</dbReference>
<dbReference type="CDD" id="cd00047">
    <property type="entry name" value="PTPc"/>
    <property type="match status" value="1"/>
</dbReference>
<dbReference type="SUPFAM" id="SSF52799">
    <property type="entry name" value="(Phosphotyrosine protein) phosphatases II"/>
    <property type="match status" value="1"/>
</dbReference>
<dbReference type="PANTHER" id="PTHR19134">
    <property type="entry name" value="RECEPTOR-TYPE TYROSINE-PROTEIN PHOSPHATASE"/>
    <property type="match status" value="1"/>
</dbReference>
<proteinExistence type="inferred from homology"/>
<dbReference type="InterPro" id="IPR050348">
    <property type="entry name" value="Protein-Tyr_Phosphatase"/>
</dbReference>
<dbReference type="InterPro" id="IPR029021">
    <property type="entry name" value="Prot-tyrosine_phosphatase-like"/>
</dbReference>
<dbReference type="HOGENOM" id="CLU_001645_9_13_1"/>
<sequence length="401" mass="44341">MPPAPVTVPSTAPSPLPEWLVKGRSEAYIYDVFAALSTRERDRHYARTMSLGGSGKQTSSQVIGILPREDNEHDNYYSAAIGGNLGNQWANRYSNIWPYDRTRVIVGRLGGCTSGSDEGAGQGRYFNGNWVKELHGERIWIATQAPLRETAHSFLSIIARPIAASPPSSAIDLPAGSRIRTVVQLTVNVENGRQKASSYFPSDVKPMMRILPEPDCNAPAFRVALLEQKIIKKANCVQSKISIIPDVANPGEPVVFTHMMYMAWPDQGVPEQKDLASLLYFIRLVDFVNRTPTENSNDEPGPPLMVHCSAGVGRTGTFITLVSLLRTLGLLSTSHPALQPIPSVRVPHSPLGPLQKEIQDDPVAQEIDNLREQRPRMVERIEQMQLIYEILELAISEKSFV</sequence>
<evidence type="ECO:0000259" key="2">
    <source>
        <dbReference type="PROSITE" id="PS50055"/>
    </source>
</evidence>
<dbReference type="SMART" id="SM00404">
    <property type="entry name" value="PTPc_motif"/>
    <property type="match status" value="1"/>
</dbReference>
<dbReference type="InterPro" id="IPR003595">
    <property type="entry name" value="Tyr_Pase_cat"/>
</dbReference>
<dbReference type="STRING" id="1036808.A0A0C3AYJ0"/>
<dbReference type="EMBL" id="KN822005">
    <property type="protein sequence ID" value="KIM70052.1"/>
    <property type="molecule type" value="Genomic_DNA"/>
</dbReference>
<dbReference type="InterPro" id="IPR000387">
    <property type="entry name" value="Tyr_Pase_dom"/>
</dbReference>
<gene>
    <name evidence="4" type="ORF">SCLCIDRAFT_1207329</name>
</gene>
<comment type="similarity">
    <text evidence="1">Belongs to the protein-tyrosine phosphatase family. Non-receptor class subfamily.</text>
</comment>
<evidence type="ECO:0000259" key="3">
    <source>
        <dbReference type="PROSITE" id="PS50056"/>
    </source>
</evidence>
<dbReference type="GO" id="GO:0004725">
    <property type="term" value="F:protein tyrosine phosphatase activity"/>
    <property type="evidence" value="ECO:0007669"/>
    <property type="project" value="InterPro"/>
</dbReference>
<dbReference type="OrthoDB" id="10253954at2759"/>
<dbReference type="PROSITE" id="PS50055">
    <property type="entry name" value="TYR_PHOSPHATASE_PTP"/>
    <property type="match status" value="1"/>
</dbReference>
<dbReference type="PROSITE" id="PS50056">
    <property type="entry name" value="TYR_PHOSPHATASE_2"/>
    <property type="match status" value="1"/>
</dbReference>
<dbReference type="InParanoid" id="A0A0C3AYJ0"/>
<dbReference type="InterPro" id="IPR000242">
    <property type="entry name" value="PTP_cat"/>
</dbReference>
<protein>
    <recommendedName>
        <fullName evidence="6">Tyrosine specific protein phosphatases domain-containing protein</fullName>
    </recommendedName>
</protein>
<dbReference type="InterPro" id="IPR016130">
    <property type="entry name" value="Tyr_Pase_AS"/>
</dbReference>
<dbReference type="Proteomes" id="UP000053989">
    <property type="component" value="Unassembled WGS sequence"/>
</dbReference>
<evidence type="ECO:0000313" key="5">
    <source>
        <dbReference type="Proteomes" id="UP000053989"/>
    </source>
</evidence>
<dbReference type="AlphaFoldDB" id="A0A0C3AYJ0"/>
<name>A0A0C3AYJ0_9AGAM</name>
<evidence type="ECO:0000256" key="1">
    <source>
        <dbReference type="ARBA" id="ARBA00009649"/>
    </source>
</evidence>
<reference evidence="5" key="2">
    <citation type="submission" date="2015-01" db="EMBL/GenBank/DDBJ databases">
        <title>Evolutionary Origins and Diversification of the Mycorrhizal Mutualists.</title>
        <authorList>
            <consortium name="DOE Joint Genome Institute"/>
            <consortium name="Mycorrhizal Genomics Consortium"/>
            <person name="Kohler A."/>
            <person name="Kuo A."/>
            <person name="Nagy L.G."/>
            <person name="Floudas D."/>
            <person name="Copeland A."/>
            <person name="Barry K.W."/>
            <person name="Cichocki N."/>
            <person name="Veneault-Fourrey C."/>
            <person name="LaButti K."/>
            <person name="Lindquist E.A."/>
            <person name="Lipzen A."/>
            <person name="Lundell T."/>
            <person name="Morin E."/>
            <person name="Murat C."/>
            <person name="Riley R."/>
            <person name="Ohm R."/>
            <person name="Sun H."/>
            <person name="Tunlid A."/>
            <person name="Henrissat B."/>
            <person name="Grigoriev I.V."/>
            <person name="Hibbett D.S."/>
            <person name="Martin F."/>
        </authorList>
    </citation>
    <scope>NUCLEOTIDE SEQUENCE [LARGE SCALE GENOMIC DNA]</scope>
    <source>
        <strain evidence="5">Foug A</strain>
    </source>
</reference>
<feature type="domain" description="Tyrosine-protein phosphatase" evidence="2">
    <location>
        <begin position="87"/>
        <end position="394"/>
    </location>
</feature>
<reference evidence="4 5" key="1">
    <citation type="submission" date="2014-04" db="EMBL/GenBank/DDBJ databases">
        <authorList>
            <consortium name="DOE Joint Genome Institute"/>
            <person name="Kuo A."/>
            <person name="Kohler A."/>
            <person name="Nagy L.G."/>
            <person name="Floudas D."/>
            <person name="Copeland A."/>
            <person name="Barry K.W."/>
            <person name="Cichocki N."/>
            <person name="Veneault-Fourrey C."/>
            <person name="LaButti K."/>
            <person name="Lindquist E.A."/>
            <person name="Lipzen A."/>
            <person name="Lundell T."/>
            <person name="Morin E."/>
            <person name="Murat C."/>
            <person name="Sun H."/>
            <person name="Tunlid A."/>
            <person name="Henrissat B."/>
            <person name="Grigoriev I.V."/>
            <person name="Hibbett D.S."/>
            <person name="Martin F."/>
            <person name="Nordberg H.P."/>
            <person name="Cantor M.N."/>
            <person name="Hua S.X."/>
        </authorList>
    </citation>
    <scope>NUCLEOTIDE SEQUENCE [LARGE SCALE GENOMIC DNA]</scope>
    <source>
        <strain evidence="4 5">Foug A</strain>
    </source>
</reference>